<dbReference type="Proteomes" id="UP001590951">
    <property type="component" value="Unassembled WGS sequence"/>
</dbReference>
<organism evidence="1 2">
    <name type="scientific">Lepraria finkii</name>
    <dbReference type="NCBI Taxonomy" id="1340010"/>
    <lineage>
        <taxon>Eukaryota</taxon>
        <taxon>Fungi</taxon>
        <taxon>Dikarya</taxon>
        <taxon>Ascomycota</taxon>
        <taxon>Pezizomycotina</taxon>
        <taxon>Lecanoromycetes</taxon>
        <taxon>OSLEUM clade</taxon>
        <taxon>Lecanoromycetidae</taxon>
        <taxon>Lecanorales</taxon>
        <taxon>Lecanorineae</taxon>
        <taxon>Stereocaulaceae</taxon>
        <taxon>Lepraria</taxon>
    </lineage>
</organism>
<reference evidence="1 2" key="1">
    <citation type="submission" date="2024-09" db="EMBL/GenBank/DDBJ databases">
        <title>Rethinking Asexuality: The Enigmatic Case of Functional Sexual Genes in Lepraria (Stereocaulaceae).</title>
        <authorList>
            <person name="Doellman M."/>
            <person name="Sun Y."/>
            <person name="Barcenas-Pena A."/>
            <person name="Lumbsch H.T."/>
            <person name="Grewe F."/>
        </authorList>
    </citation>
    <scope>NUCLEOTIDE SEQUENCE [LARGE SCALE GENOMIC DNA]</scope>
    <source>
        <strain evidence="1 2">Grewe 0041</strain>
    </source>
</reference>
<comment type="caution">
    <text evidence="1">The sequence shown here is derived from an EMBL/GenBank/DDBJ whole genome shotgun (WGS) entry which is preliminary data.</text>
</comment>
<gene>
    <name evidence="1" type="ORF">ABVK25_000812</name>
</gene>
<accession>A0ABR4BNZ2</accession>
<evidence type="ECO:0000313" key="1">
    <source>
        <dbReference type="EMBL" id="KAL2059519.1"/>
    </source>
</evidence>
<dbReference type="EMBL" id="JBHFEH010000001">
    <property type="protein sequence ID" value="KAL2059519.1"/>
    <property type="molecule type" value="Genomic_DNA"/>
</dbReference>
<protein>
    <submittedName>
        <fullName evidence="1">Uncharacterized protein</fullName>
    </submittedName>
</protein>
<sequence length="111" mass="12105">MAKALISPHLVCCHPSTAMLSSSNVHAFRRPHSEGTIPHSCACIFIDTTFWDVASATMLPLKLPSIMLIRDFLYYIQISSVSDPVLIRLVSLSPRQSLTKTAIASIASPLP</sequence>
<evidence type="ECO:0000313" key="2">
    <source>
        <dbReference type="Proteomes" id="UP001590951"/>
    </source>
</evidence>
<proteinExistence type="predicted"/>
<name>A0ABR4BNZ2_9LECA</name>
<keyword evidence="2" id="KW-1185">Reference proteome</keyword>